<dbReference type="AlphaFoldDB" id="A0A8E2J895"/>
<feature type="non-terminal residue" evidence="1">
    <location>
        <position position="1"/>
    </location>
</feature>
<evidence type="ECO:0000313" key="2">
    <source>
        <dbReference type="Proteomes" id="UP000250266"/>
    </source>
</evidence>
<gene>
    <name evidence="1" type="ORF">K432DRAFT_387586</name>
</gene>
<name>A0A8E2J895_9PEZI</name>
<proteinExistence type="predicted"/>
<protein>
    <submittedName>
        <fullName evidence="1">Uncharacterized protein</fullName>
    </submittedName>
</protein>
<sequence length="55" mass="6202">ALRAGVWKYVNPSVENPPTLPKLPIPPTPSIINFAAKTYYNLNPDEIQRPLTTKR</sequence>
<accession>A0A8E2J895</accession>
<dbReference type="Proteomes" id="UP000250266">
    <property type="component" value="Unassembled WGS sequence"/>
</dbReference>
<dbReference type="EMBL" id="KV746042">
    <property type="protein sequence ID" value="OCK73025.1"/>
    <property type="molecule type" value="Genomic_DNA"/>
</dbReference>
<keyword evidence="2" id="KW-1185">Reference proteome</keyword>
<organism evidence="1 2">
    <name type="scientific">Lepidopterella palustris CBS 459.81</name>
    <dbReference type="NCBI Taxonomy" id="1314670"/>
    <lineage>
        <taxon>Eukaryota</taxon>
        <taxon>Fungi</taxon>
        <taxon>Dikarya</taxon>
        <taxon>Ascomycota</taxon>
        <taxon>Pezizomycotina</taxon>
        <taxon>Dothideomycetes</taxon>
        <taxon>Pleosporomycetidae</taxon>
        <taxon>Mytilinidiales</taxon>
        <taxon>Argynnaceae</taxon>
        <taxon>Lepidopterella</taxon>
    </lineage>
</organism>
<evidence type="ECO:0000313" key="1">
    <source>
        <dbReference type="EMBL" id="OCK73025.1"/>
    </source>
</evidence>
<reference evidence="1 2" key="1">
    <citation type="journal article" date="2016" name="Nat. Commun.">
        <title>Ectomycorrhizal ecology is imprinted in the genome of the dominant symbiotic fungus Cenococcum geophilum.</title>
        <authorList>
            <consortium name="DOE Joint Genome Institute"/>
            <person name="Peter M."/>
            <person name="Kohler A."/>
            <person name="Ohm R.A."/>
            <person name="Kuo A."/>
            <person name="Krutzmann J."/>
            <person name="Morin E."/>
            <person name="Arend M."/>
            <person name="Barry K.W."/>
            <person name="Binder M."/>
            <person name="Choi C."/>
            <person name="Clum A."/>
            <person name="Copeland A."/>
            <person name="Grisel N."/>
            <person name="Haridas S."/>
            <person name="Kipfer T."/>
            <person name="LaButti K."/>
            <person name="Lindquist E."/>
            <person name="Lipzen A."/>
            <person name="Maire R."/>
            <person name="Meier B."/>
            <person name="Mihaltcheva S."/>
            <person name="Molinier V."/>
            <person name="Murat C."/>
            <person name="Poggeler S."/>
            <person name="Quandt C.A."/>
            <person name="Sperisen C."/>
            <person name="Tritt A."/>
            <person name="Tisserant E."/>
            <person name="Crous P.W."/>
            <person name="Henrissat B."/>
            <person name="Nehls U."/>
            <person name="Egli S."/>
            <person name="Spatafora J.W."/>
            <person name="Grigoriev I.V."/>
            <person name="Martin F.M."/>
        </authorList>
    </citation>
    <scope>NUCLEOTIDE SEQUENCE [LARGE SCALE GENOMIC DNA]</scope>
    <source>
        <strain evidence="1 2">CBS 459.81</strain>
    </source>
</reference>